<keyword evidence="2" id="KW-0521">NADP</keyword>
<organism evidence="4 5">
    <name type="scientific">Fonsecaea multimorphosa CBS 102226</name>
    <dbReference type="NCBI Taxonomy" id="1442371"/>
    <lineage>
        <taxon>Eukaryota</taxon>
        <taxon>Fungi</taxon>
        <taxon>Dikarya</taxon>
        <taxon>Ascomycota</taxon>
        <taxon>Pezizomycotina</taxon>
        <taxon>Eurotiomycetes</taxon>
        <taxon>Chaetothyriomycetidae</taxon>
        <taxon>Chaetothyriales</taxon>
        <taxon>Herpotrichiellaceae</taxon>
        <taxon>Fonsecaea</taxon>
    </lineage>
</organism>
<name>A0A0D2HQB6_9EURO</name>
<dbReference type="OrthoDB" id="3358371at2759"/>
<dbReference type="AlphaFoldDB" id="A0A0D2HQB6"/>
<dbReference type="Proteomes" id="UP000053411">
    <property type="component" value="Unassembled WGS sequence"/>
</dbReference>
<feature type="domain" description="NmrA-like" evidence="3">
    <location>
        <begin position="2"/>
        <end position="283"/>
    </location>
</feature>
<sequence>MSTLVVVTGATGGQGGSVIRALQSKPGLRLRGLSRNPDGAAAKELASQGVEMVQADLDDVSTLQRAFEGAQVIFAVTDFYETMRAADSWTAMNVEYQRGINIAEAASRTGSLEHFIWSTLPSAHKISKKQYFVPHFEAKAKVDDFIKSKSQLLAKTTFYWVSFFGENLQKPTFAPLYLSGLKKYVIVLPTAPSCPVGFIGDHRTNIGIYIAAIIEQRSRTLGKYVFGNVETVPLKDYYDIWASVVGRTVEYLQVSNASYCELLPNYGQEMSVMLNFWNKYGADAWSGEDTLTDADLGITKQLIGLRESIQNLDWTSTLAQE</sequence>
<accession>A0A0D2HQB6</accession>
<evidence type="ECO:0000256" key="2">
    <source>
        <dbReference type="ARBA" id="ARBA00022857"/>
    </source>
</evidence>
<dbReference type="SUPFAM" id="SSF51735">
    <property type="entry name" value="NAD(P)-binding Rossmann-fold domains"/>
    <property type="match status" value="1"/>
</dbReference>
<dbReference type="Gene3D" id="3.40.50.720">
    <property type="entry name" value="NAD(P)-binding Rossmann-like Domain"/>
    <property type="match status" value="1"/>
</dbReference>
<reference evidence="4 5" key="1">
    <citation type="submission" date="2015-01" db="EMBL/GenBank/DDBJ databases">
        <title>The Genome Sequence of Fonsecaea multimorphosa CBS 102226.</title>
        <authorList>
            <consortium name="The Broad Institute Genomics Platform"/>
            <person name="Cuomo C."/>
            <person name="de Hoog S."/>
            <person name="Gorbushina A."/>
            <person name="Stielow B."/>
            <person name="Teixiera M."/>
            <person name="Abouelleil A."/>
            <person name="Chapman S.B."/>
            <person name="Priest M."/>
            <person name="Young S.K."/>
            <person name="Wortman J."/>
            <person name="Nusbaum C."/>
            <person name="Birren B."/>
        </authorList>
    </citation>
    <scope>NUCLEOTIDE SEQUENCE [LARGE SCALE GENOMIC DNA]</scope>
    <source>
        <strain evidence="4 5">CBS 102226</strain>
    </source>
</reference>
<dbReference type="InterPro" id="IPR051164">
    <property type="entry name" value="NmrA-like_oxidored"/>
</dbReference>
<dbReference type="VEuPathDB" id="FungiDB:Z520_00763"/>
<dbReference type="InterPro" id="IPR036291">
    <property type="entry name" value="NAD(P)-bd_dom_sf"/>
</dbReference>
<comment type="similarity">
    <text evidence="1">Belongs to the NmrA-type oxidoreductase family.</text>
</comment>
<evidence type="ECO:0000259" key="3">
    <source>
        <dbReference type="Pfam" id="PF05368"/>
    </source>
</evidence>
<protein>
    <recommendedName>
        <fullName evidence="3">NmrA-like domain-containing protein</fullName>
    </recommendedName>
</protein>
<dbReference type="RefSeq" id="XP_016638193.1">
    <property type="nucleotide sequence ID" value="XM_016771283.1"/>
</dbReference>
<gene>
    <name evidence="4" type="ORF">Z520_00763</name>
</gene>
<dbReference type="PANTHER" id="PTHR42748">
    <property type="entry name" value="NITROGEN METABOLITE REPRESSION PROTEIN NMRA FAMILY MEMBER"/>
    <property type="match status" value="1"/>
</dbReference>
<dbReference type="Gene3D" id="3.90.25.10">
    <property type="entry name" value="UDP-galactose 4-epimerase, domain 1"/>
    <property type="match status" value="1"/>
</dbReference>
<dbReference type="CDD" id="cd05251">
    <property type="entry name" value="NmrA_like_SDR_a"/>
    <property type="match status" value="1"/>
</dbReference>
<keyword evidence="5" id="KW-1185">Reference proteome</keyword>
<dbReference type="STRING" id="1442371.A0A0D2HQB6"/>
<dbReference type="GeneID" id="27706509"/>
<dbReference type="Pfam" id="PF05368">
    <property type="entry name" value="NmrA"/>
    <property type="match status" value="1"/>
</dbReference>
<evidence type="ECO:0000256" key="1">
    <source>
        <dbReference type="ARBA" id="ARBA00006328"/>
    </source>
</evidence>
<dbReference type="EMBL" id="KN848062">
    <property type="protein sequence ID" value="KIY04071.1"/>
    <property type="molecule type" value="Genomic_DNA"/>
</dbReference>
<proteinExistence type="inferred from homology"/>
<dbReference type="InterPro" id="IPR008030">
    <property type="entry name" value="NmrA-like"/>
</dbReference>
<dbReference type="PANTHER" id="PTHR42748:SF28">
    <property type="entry name" value="NMRA-LIKE DOMAIN-CONTAINING PROTEIN"/>
    <property type="match status" value="1"/>
</dbReference>
<evidence type="ECO:0000313" key="5">
    <source>
        <dbReference type="Proteomes" id="UP000053411"/>
    </source>
</evidence>
<evidence type="ECO:0000313" key="4">
    <source>
        <dbReference type="EMBL" id="KIY04071.1"/>
    </source>
</evidence>
<dbReference type="GO" id="GO:0005634">
    <property type="term" value="C:nucleus"/>
    <property type="evidence" value="ECO:0007669"/>
    <property type="project" value="TreeGrafter"/>
</dbReference>